<dbReference type="SUPFAM" id="SSF81296">
    <property type="entry name" value="E set domains"/>
    <property type="match status" value="1"/>
</dbReference>
<accession>A0A078AE34</accession>
<proteinExistence type="predicted"/>
<dbReference type="InterPro" id="IPR011022">
    <property type="entry name" value="Arrestin_C-like"/>
</dbReference>
<dbReference type="Pfam" id="PF02752">
    <property type="entry name" value="Arrestin_C"/>
    <property type="match status" value="1"/>
</dbReference>
<dbReference type="InterPro" id="IPR011021">
    <property type="entry name" value="Arrestin-like_N"/>
</dbReference>
<feature type="domain" description="Arrestin C-terminal-like" evidence="2">
    <location>
        <begin position="186"/>
        <end position="344"/>
    </location>
</feature>
<dbReference type="OrthoDB" id="289830at2759"/>
<dbReference type="EMBL" id="CCKQ01009038">
    <property type="protein sequence ID" value="CDW80504.1"/>
    <property type="molecule type" value="Genomic_DNA"/>
</dbReference>
<reference evidence="3 4" key="1">
    <citation type="submission" date="2014-06" db="EMBL/GenBank/DDBJ databases">
        <authorList>
            <person name="Swart Estienne"/>
        </authorList>
    </citation>
    <scope>NUCLEOTIDE SEQUENCE [LARGE SCALE GENOMIC DNA]</scope>
    <source>
        <strain evidence="3 4">130c</strain>
    </source>
</reference>
<dbReference type="Gene3D" id="2.60.40.640">
    <property type="match status" value="2"/>
</dbReference>
<keyword evidence="4" id="KW-1185">Reference proteome</keyword>
<dbReference type="Pfam" id="PF00339">
    <property type="entry name" value="Arrestin_N"/>
    <property type="match status" value="1"/>
</dbReference>
<organism evidence="3 4">
    <name type="scientific">Stylonychia lemnae</name>
    <name type="common">Ciliate</name>
    <dbReference type="NCBI Taxonomy" id="5949"/>
    <lineage>
        <taxon>Eukaryota</taxon>
        <taxon>Sar</taxon>
        <taxon>Alveolata</taxon>
        <taxon>Ciliophora</taxon>
        <taxon>Intramacronucleata</taxon>
        <taxon>Spirotrichea</taxon>
        <taxon>Stichotrichia</taxon>
        <taxon>Sporadotrichida</taxon>
        <taxon>Oxytrichidae</taxon>
        <taxon>Stylonychinae</taxon>
        <taxon>Stylonychia</taxon>
    </lineage>
</organism>
<dbReference type="InParanoid" id="A0A078AE34"/>
<dbReference type="GO" id="GO:0015031">
    <property type="term" value="P:protein transport"/>
    <property type="evidence" value="ECO:0007669"/>
    <property type="project" value="TreeGrafter"/>
</dbReference>
<gene>
    <name evidence="3" type="primary">Contig13384.g14280</name>
    <name evidence="3" type="ORF">STYLEM_9504</name>
</gene>
<sequence>MGNKDTRPKFEKGHIFVTVDKQHYNVGEDIHGVVHVQLEQPFAGKALKVEILGYEKTKWVTREQRGEHSHKETHKGRHEFLQIHYNIATFEDGIVQPGQYSFPFVYNLPEWLPSNVVYISDKSSRFWINYKLKATLEQNFEDQNKAPLKPFMSRRKLYIHKKPEQPHFNKELKLEKNIKTFYFIKQGLSKVDLVFEKDTFSQGEVGKVLCNVDNTKCDKDIESITILFRSITVGKDNKKKLYKKVDTLSKTKYDGVKSGTSKTLNLELSIIDDLLVKKKKDYVDNYMKSHKQKLTDQDYEITKNLLPTTVGSIIQCNYMLEVQMIHKGATFGSKIPTGQMQILINHPFEKPSGVESQITPVMALFENQTPQVNEQVFIVQDNIREDQLYPMVFQPQHQDPVFLEGQLSMSRVSEISNQLIGGDPQNLPYTNQQYDCGSDDQFEQYKRYQLEQLKLLDQNLSQK</sequence>
<dbReference type="Proteomes" id="UP000039865">
    <property type="component" value="Unassembled WGS sequence"/>
</dbReference>
<dbReference type="GO" id="GO:0005737">
    <property type="term" value="C:cytoplasm"/>
    <property type="evidence" value="ECO:0007669"/>
    <property type="project" value="TreeGrafter"/>
</dbReference>
<dbReference type="InterPro" id="IPR050357">
    <property type="entry name" value="Arrestin_domain-protein"/>
</dbReference>
<dbReference type="PANTHER" id="PTHR11188:SF17">
    <property type="entry name" value="FI21816P1"/>
    <property type="match status" value="1"/>
</dbReference>
<dbReference type="AlphaFoldDB" id="A0A078AE34"/>
<evidence type="ECO:0000259" key="2">
    <source>
        <dbReference type="Pfam" id="PF02752"/>
    </source>
</evidence>
<dbReference type="PANTHER" id="PTHR11188">
    <property type="entry name" value="ARRESTIN DOMAIN CONTAINING PROTEIN"/>
    <property type="match status" value="1"/>
</dbReference>
<protein>
    <submittedName>
        <fullName evidence="3">Uncharacterized protein</fullName>
    </submittedName>
</protein>
<dbReference type="InterPro" id="IPR014756">
    <property type="entry name" value="Ig_E-set"/>
</dbReference>
<name>A0A078AE34_STYLE</name>
<dbReference type="InterPro" id="IPR014752">
    <property type="entry name" value="Arrestin-like_C"/>
</dbReference>
<feature type="domain" description="Arrestin-like N-terminal" evidence="1">
    <location>
        <begin position="20"/>
        <end position="140"/>
    </location>
</feature>
<evidence type="ECO:0000259" key="1">
    <source>
        <dbReference type="Pfam" id="PF00339"/>
    </source>
</evidence>
<evidence type="ECO:0000313" key="4">
    <source>
        <dbReference type="Proteomes" id="UP000039865"/>
    </source>
</evidence>
<evidence type="ECO:0000313" key="3">
    <source>
        <dbReference type="EMBL" id="CDW80504.1"/>
    </source>
</evidence>